<keyword evidence="2" id="KW-0812">Transmembrane</keyword>
<dbReference type="AlphaFoldDB" id="A0A644YQF4"/>
<name>A0A644YQF4_9ZZZZ</name>
<dbReference type="EMBL" id="VSSQ01005905">
    <property type="protein sequence ID" value="MPM30842.1"/>
    <property type="molecule type" value="Genomic_DNA"/>
</dbReference>
<keyword evidence="1" id="KW-0813">Transport</keyword>
<dbReference type="InterPro" id="IPR050222">
    <property type="entry name" value="MATE_MdtK"/>
</dbReference>
<gene>
    <name evidence="3" type="ORF">SDC9_77392</name>
</gene>
<dbReference type="GO" id="GO:0005886">
    <property type="term" value="C:plasma membrane"/>
    <property type="evidence" value="ECO:0007669"/>
    <property type="project" value="TreeGrafter"/>
</dbReference>
<evidence type="ECO:0008006" key="4">
    <source>
        <dbReference type="Google" id="ProtNLM"/>
    </source>
</evidence>
<dbReference type="PANTHER" id="PTHR43298">
    <property type="entry name" value="MULTIDRUG RESISTANCE PROTEIN NORM-RELATED"/>
    <property type="match status" value="1"/>
</dbReference>
<feature type="transmembrane region" description="Helical" evidence="2">
    <location>
        <begin position="12"/>
        <end position="33"/>
    </location>
</feature>
<comment type="caution">
    <text evidence="3">The sequence shown here is derived from an EMBL/GenBank/DDBJ whole genome shotgun (WGS) entry which is preliminary data.</text>
</comment>
<keyword evidence="2" id="KW-0472">Membrane</keyword>
<protein>
    <recommendedName>
        <fullName evidence="4">MATE efflux family protein</fullName>
    </recommendedName>
</protein>
<sequence length="73" mass="8141">MSGSLRGAGDTKYVAFVMLTSILILRVAGGWLLTYPAGFGLYGCWLALCVDQFYRYAMLTPRLKKGKWMGIEL</sequence>
<keyword evidence="2" id="KW-1133">Transmembrane helix</keyword>
<evidence type="ECO:0000256" key="2">
    <source>
        <dbReference type="SAM" id="Phobius"/>
    </source>
</evidence>
<proteinExistence type="predicted"/>
<reference evidence="3" key="1">
    <citation type="submission" date="2019-08" db="EMBL/GenBank/DDBJ databases">
        <authorList>
            <person name="Kucharzyk K."/>
            <person name="Murdoch R.W."/>
            <person name="Higgins S."/>
            <person name="Loffler F."/>
        </authorList>
    </citation>
    <scope>NUCLEOTIDE SEQUENCE</scope>
</reference>
<organism evidence="3">
    <name type="scientific">bioreactor metagenome</name>
    <dbReference type="NCBI Taxonomy" id="1076179"/>
    <lineage>
        <taxon>unclassified sequences</taxon>
        <taxon>metagenomes</taxon>
        <taxon>ecological metagenomes</taxon>
    </lineage>
</organism>
<dbReference type="PANTHER" id="PTHR43298:SF2">
    <property type="entry name" value="FMN_FAD EXPORTER YEEO-RELATED"/>
    <property type="match status" value="1"/>
</dbReference>
<evidence type="ECO:0000313" key="3">
    <source>
        <dbReference type="EMBL" id="MPM30842.1"/>
    </source>
</evidence>
<evidence type="ECO:0000256" key="1">
    <source>
        <dbReference type="ARBA" id="ARBA00022448"/>
    </source>
</evidence>
<accession>A0A644YQF4</accession>